<feature type="signal peptide" evidence="2">
    <location>
        <begin position="1"/>
        <end position="16"/>
    </location>
</feature>
<dbReference type="GO" id="GO:0008270">
    <property type="term" value="F:zinc ion binding"/>
    <property type="evidence" value="ECO:0007669"/>
    <property type="project" value="UniProtKB-KW"/>
</dbReference>
<evidence type="ECO:0000313" key="4">
    <source>
        <dbReference type="EMBL" id="EGS22325.1"/>
    </source>
</evidence>
<keyword evidence="1" id="KW-0862">Zinc</keyword>
<evidence type="ECO:0000313" key="5">
    <source>
        <dbReference type="Proteomes" id="UP000008066"/>
    </source>
</evidence>
<dbReference type="AlphaFoldDB" id="G0S2U2"/>
<dbReference type="HOGENOM" id="CLU_1807557_0_0_1"/>
<proteinExistence type="predicted"/>
<dbReference type="KEGG" id="cthr:CTHT_0018490"/>
<dbReference type="EMBL" id="GL988040">
    <property type="protein sequence ID" value="EGS22325.1"/>
    <property type="molecule type" value="Genomic_DNA"/>
</dbReference>
<protein>
    <recommendedName>
        <fullName evidence="3">C3H1-type domain-containing protein</fullName>
    </recommendedName>
</protein>
<dbReference type="OMA" id="GIEICNV"/>
<name>G0S2U2_CHATD</name>
<dbReference type="GeneID" id="18255887"/>
<keyword evidence="5" id="KW-1185">Reference proteome</keyword>
<keyword evidence="1" id="KW-0863">Zinc-finger</keyword>
<accession>G0S2U2</accession>
<keyword evidence="2" id="KW-0732">Signal</keyword>
<dbReference type="InterPro" id="IPR000571">
    <property type="entry name" value="Znf_CCCH"/>
</dbReference>
<dbReference type="eggNOG" id="ENOG502T6DF">
    <property type="taxonomic scope" value="Eukaryota"/>
</dbReference>
<dbReference type="PROSITE" id="PS50103">
    <property type="entry name" value="ZF_C3H1"/>
    <property type="match status" value="1"/>
</dbReference>
<evidence type="ECO:0000256" key="1">
    <source>
        <dbReference type="PROSITE-ProRule" id="PRU00723"/>
    </source>
</evidence>
<keyword evidence="1" id="KW-0479">Metal-binding</keyword>
<dbReference type="OrthoDB" id="4611802at2759"/>
<evidence type="ECO:0000259" key="3">
    <source>
        <dbReference type="PROSITE" id="PS50103"/>
    </source>
</evidence>
<dbReference type="RefSeq" id="XP_006692344.1">
    <property type="nucleotide sequence ID" value="XM_006692281.1"/>
</dbReference>
<gene>
    <name evidence="4" type="ORF">CTHT_0018490</name>
</gene>
<evidence type="ECO:0000256" key="2">
    <source>
        <dbReference type="SAM" id="SignalP"/>
    </source>
</evidence>
<feature type="domain" description="C3H1-type" evidence="3">
    <location>
        <begin position="126"/>
        <end position="157"/>
    </location>
</feature>
<organism evidence="5">
    <name type="scientific">Chaetomium thermophilum (strain DSM 1495 / CBS 144.50 / IMI 039719)</name>
    <name type="common">Thermochaetoides thermophila</name>
    <dbReference type="NCBI Taxonomy" id="759272"/>
    <lineage>
        <taxon>Eukaryota</taxon>
        <taxon>Fungi</taxon>
        <taxon>Dikarya</taxon>
        <taxon>Ascomycota</taxon>
        <taxon>Pezizomycotina</taxon>
        <taxon>Sordariomycetes</taxon>
        <taxon>Sordariomycetidae</taxon>
        <taxon>Sordariales</taxon>
        <taxon>Chaetomiaceae</taxon>
        <taxon>Thermochaetoides</taxon>
    </lineage>
</organism>
<dbReference type="Proteomes" id="UP000008066">
    <property type="component" value="Unassembled WGS sequence"/>
</dbReference>
<feature type="chain" id="PRO_5003409248" description="C3H1-type domain-containing protein" evidence="2">
    <location>
        <begin position="17"/>
        <end position="162"/>
    </location>
</feature>
<feature type="zinc finger region" description="C3H1-type" evidence="1">
    <location>
        <begin position="126"/>
        <end position="157"/>
    </location>
</feature>
<reference evidence="4 5" key="1">
    <citation type="journal article" date="2011" name="Cell">
        <title>Insight into structure and assembly of the nuclear pore complex by utilizing the genome of a eukaryotic thermophile.</title>
        <authorList>
            <person name="Amlacher S."/>
            <person name="Sarges P."/>
            <person name="Flemming D."/>
            <person name="van Noort V."/>
            <person name="Kunze R."/>
            <person name="Devos D.P."/>
            <person name="Arumugam M."/>
            <person name="Bork P."/>
            <person name="Hurt E."/>
        </authorList>
    </citation>
    <scope>NUCLEOTIDE SEQUENCE [LARGE SCALE GENOMIC DNA]</scope>
    <source>
        <strain evidence="5">DSM 1495 / CBS 144.50 / IMI 039719</strain>
    </source>
</reference>
<sequence length="162" mass="17183">MKFFTALLALAITALAAPHNPNNNADISARNGGGETCTFGTYRCTTPNTGIEICNVTNKWELVGDCPQGTECTNLAQNGYELPFCTTKPKTIDSRDPGHHGGSGSSGGWWPGSWCPTPGRYDCLGWGAIQVCDVTHISRFVGTCPAGSHCAYLHGIPYCVAN</sequence>